<evidence type="ECO:0000313" key="7">
    <source>
        <dbReference type="Proteomes" id="UP000295361"/>
    </source>
</evidence>
<evidence type="ECO:0000256" key="1">
    <source>
        <dbReference type="ARBA" id="ARBA00022441"/>
    </source>
</evidence>
<evidence type="ECO:0000256" key="4">
    <source>
        <dbReference type="SAM" id="SignalP"/>
    </source>
</evidence>
<dbReference type="InterPro" id="IPR015915">
    <property type="entry name" value="Kelch-typ_b-propeller"/>
</dbReference>
<feature type="chain" id="PRO_5020796091" evidence="4">
    <location>
        <begin position="21"/>
        <end position="318"/>
    </location>
</feature>
<proteinExistence type="predicted"/>
<keyword evidence="7" id="KW-1185">Reference proteome</keyword>
<sequence>MMPARLLLLALTVLLSPAHAAPDPRGSWSAAPPMLQSRAAHAVVGDEQALFALAGTGAGGRPVLEIERFDGSRWQVIGRLPGQGLNAPAAVLLQGQIYLIGGFGSSSNLPSSQVLRYDIKTAQWSEAPPLPAPRGGHGAAVLDGRIHIIGGGNSERTLNLHTRYDPATQRWQDLAPLPRAQGSPAVAVQGGRLYAIGGRSGHQDFGEVHVYEPATDSWSRGPDISPRGTAGAVSHCGGLLLFGGESQASHTSLGEVLRLRPESRQWEALNPMPTPRNFARALPFGAAIYVVGGSPTAGSSHESAGSAVVERLDLPCPP</sequence>
<reference evidence="6 7" key="1">
    <citation type="submission" date="2019-03" db="EMBL/GenBank/DDBJ databases">
        <title>Genomic Encyclopedia of Type Strains, Phase IV (KMG-IV): sequencing the most valuable type-strain genomes for metagenomic binning, comparative biology and taxonomic classification.</title>
        <authorList>
            <person name="Goeker M."/>
        </authorList>
    </citation>
    <scope>NUCLEOTIDE SEQUENCE [LARGE SCALE GENOMIC DNA]</scope>
    <source>
        <strain evidence="6 7">DSM 16998</strain>
    </source>
</reference>
<dbReference type="Gene3D" id="2.120.10.80">
    <property type="entry name" value="Kelch-type beta propeller"/>
    <property type="match status" value="2"/>
</dbReference>
<dbReference type="RefSeq" id="WP_166652227.1">
    <property type="nucleotide sequence ID" value="NZ_SNXS01000018.1"/>
</dbReference>
<keyword evidence="2" id="KW-0677">Repeat</keyword>
<dbReference type="Proteomes" id="UP000295361">
    <property type="component" value="Unassembled WGS sequence"/>
</dbReference>
<evidence type="ECO:0000313" key="6">
    <source>
        <dbReference type="EMBL" id="TDP59562.1"/>
    </source>
</evidence>
<dbReference type="AlphaFoldDB" id="A0A4V3CS76"/>
<dbReference type="SMART" id="SM00612">
    <property type="entry name" value="Kelch"/>
    <property type="match status" value="4"/>
</dbReference>
<organism evidence="6 7">
    <name type="scientific">Roseateles toxinivorans</name>
    <dbReference type="NCBI Taxonomy" id="270368"/>
    <lineage>
        <taxon>Bacteria</taxon>
        <taxon>Pseudomonadati</taxon>
        <taxon>Pseudomonadota</taxon>
        <taxon>Betaproteobacteria</taxon>
        <taxon>Burkholderiales</taxon>
        <taxon>Sphaerotilaceae</taxon>
        <taxon>Roseateles</taxon>
    </lineage>
</organism>
<feature type="region of interest" description="Disordered" evidence="3">
    <location>
        <begin position="299"/>
        <end position="318"/>
    </location>
</feature>
<feature type="domain" description="Attractin/MKLN-like beta-propeller" evidence="5">
    <location>
        <begin position="97"/>
        <end position="303"/>
    </location>
</feature>
<dbReference type="InterPro" id="IPR006652">
    <property type="entry name" value="Kelch_1"/>
</dbReference>
<name>A0A4V3CS76_9BURK</name>
<dbReference type="EMBL" id="SNXS01000018">
    <property type="protein sequence ID" value="TDP59562.1"/>
    <property type="molecule type" value="Genomic_DNA"/>
</dbReference>
<dbReference type="InterPro" id="IPR056737">
    <property type="entry name" value="Beta-prop_ATRN-MKLN-like"/>
</dbReference>
<evidence type="ECO:0000259" key="5">
    <source>
        <dbReference type="Pfam" id="PF24981"/>
    </source>
</evidence>
<comment type="caution">
    <text evidence="6">The sequence shown here is derived from an EMBL/GenBank/DDBJ whole genome shotgun (WGS) entry which is preliminary data.</text>
</comment>
<dbReference type="SUPFAM" id="SSF117281">
    <property type="entry name" value="Kelch motif"/>
    <property type="match status" value="1"/>
</dbReference>
<dbReference type="Pfam" id="PF24981">
    <property type="entry name" value="Beta-prop_ATRN-LZTR1"/>
    <property type="match status" value="1"/>
</dbReference>
<dbReference type="PANTHER" id="PTHR46260">
    <property type="entry name" value="RING-TYPE DOMAIN-CONTAINING PROTEIN"/>
    <property type="match status" value="1"/>
</dbReference>
<protein>
    <submittedName>
        <fullName evidence="6">N-acetylneuraminic acid mutarotase</fullName>
    </submittedName>
</protein>
<dbReference type="PANTHER" id="PTHR46260:SF3">
    <property type="entry name" value="RING-TYPE DOMAIN-CONTAINING PROTEIN"/>
    <property type="match status" value="1"/>
</dbReference>
<dbReference type="InParanoid" id="A0A4V3CS76"/>
<accession>A0A4V3CS76</accession>
<gene>
    <name evidence="6" type="ORF">DES47_11833</name>
</gene>
<keyword evidence="1" id="KW-0880">Kelch repeat</keyword>
<evidence type="ECO:0000256" key="2">
    <source>
        <dbReference type="ARBA" id="ARBA00022737"/>
    </source>
</evidence>
<evidence type="ECO:0000256" key="3">
    <source>
        <dbReference type="SAM" id="MobiDB-lite"/>
    </source>
</evidence>
<feature type="signal peptide" evidence="4">
    <location>
        <begin position="1"/>
        <end position="20"/>
    </location>
</feature>
<dbReference type="InterPro" id="IPR051746">
    <property type="entry name" value="Kelch_domain_containing_8"/>
</dbReference>
<keyword evidence="4" id="KW-0732">Signal</keyword>